<feature type="compositionally biased region" description="Polar residues" evidence="1">
    <location>
        <begin position="21"/>
        <end position="33"/>
    </location>
</feature>
<evidence type="ECO:0000313" key="2">
    <source>
        <dbReference type="EMBL" id="OMP05002.1"/>
    </source>
</evidence>
<proteinExistence type="predicted"/>
<evidence type="ECO:0000313" key="3">
    <source>
        <dbReference type="Proteomes" id="UP000188268"/>
    </source>
</evidence>
<evidence type="ECO:0000256" key="1">
    <source>
        <dbReference type="SAM" id="MobiDB-lite"/>
    </source>
</evidence>
<name>A0A1R3KD38_COCAP</name>
<sequence length="54" mass="5853">MRASTIAQAHHLLSRPGDYNTGPTASIASQTGWQHGAAVRPPPMSPESRKPRFQ</sequence>
<gene>
    <name evidence="2" type="ORF">CCACVL1_02075</name>
</gene>
<feature type="region of interest" description="Disordered" evidence="1">
    <location>
        <begin position="1"/>
        <end position="54"/>
    </location>
</feature>
<reference evidence="2 3" key="1">
    <citation type="submission" date="2013-09" db="EMBL/GenBank/DDBJ databases">
        <title>Corchorus capsularis genome sequencing.</title>
        <authorList>
            <person name="Alam M."/>
            <person name="Haque M.S."/>
            <person name="Islam M.S."/>
            <person name="Emdad E.M."/>
            <person name="Islam M.M."/>
            <person name="Ahmed B."/>
            <person name="Halim A."/>
            <person name="Hossen Q.M.M."/>
            <person name="Hossain M.Z."/>
            <person name="Ahmed R."/>
            <person name="Khan M.M."/>
            <person name="Islam R."/>
            <person name="Rashid M.M."/>
            <person name="Khan S.A."/>
            <person name="Rahman M.S."/>
            <person name="Alam M."/>
        </authorList>
    </citation>
    <scope>NUCLEOTIDE SEQUENCE [LARGE SCALE GENOMIC DNA]</scope>
    <source>
        <strain evidence="3">cv. CVL-1</strain>
        <tissue evidence="2">Whole seedling</tissue>
    </source>
</reference>
<keyword evidence="3" id="KW-1185">Reference proteome</keyword>
<comment type="caution">
    <text evidence="2">The sequence shown here is derived from an EMBL/GenBank/DDBJ whole genome shotgun (WGS) entry which is preliminary data.</text>
</comment>
<dbReference type="Gramene" id="OMP05002">
    <property type="protein sequence ID" value="OMP05002"/>
    <property type="gene ID" value="CCACVL1_02075"/>
</dbReference>
<dbReference type="EMBL" id="AWWV01005531">
    <property type="protein sequence ID" value="OMP05002.1"/>
    <property type="molecule type" value="Genomic_DNA"/>
</dbReference>
<dbReference type="AlphaFoldDB" id="A0A1R3KD38"/>
<protein>
    <submittedName>
        <fullName evidence="2">Uncharacterized protein</fullName>
    </submittedName>
</protein>
<dbReference type="Proteomes" id="UP000188268">
    <property type="component" value="Unassembled WGS sequence"/>
</dbReference>
<accession>A0A1R3KD38</accession>
<organism evidence="2 3">
    <name type="scientific">Corchorus capsularis</name>
    <name type="common">Jute</name>
    <dbReference type="NCBI Taxonomy" id="210143"/>
    <lineage>
        <taxon>Eukaryota</taxon>
        <taxon>Viridiplantae</taxon>
        <taxon>Streptophyta</taxon>
        <taxon>Embryophyta</taxon>
        <taxon>Tracheophyta</taxon>
        <taxon>Spermatophyta</taxon>
        <taxon>Magnoliopsida</taxon>
        <taxon>eudicotyledons</taxon>
        <taxon>Gunneridae</taxon>
        <taxon>Pentapetalae</taxon>
        <taxon>rosids</taxon>
        <taxon>malvids</taxon>
        <taxon>Malvales</taxon>
        <taxon>Malvaceae</taxon>
        <taxon>Grewioideae</taxon>
        <taxon>Apeibeae</taxon>
        <taxon>Corchorus</taxon>
    </lineage>
</organism>